<keyword evidence="3" id="KW-0285">Flavoprotein</keyword>
<feature type="domain" description="Acyl-CoA dehydrogenase/oxidase C-terminal" evidence="6">
    <location>
        <begin position="187"/>
        <end position="307"/>
    </location>
</feature>
<evidence type="ECO:0000256" key="4">
    <source>
        <dbReference type="ARBA" id="ARBA00022827"/>
    </source>
</evidence>
<dbReference type="SUPFAM" id="SSF47203">
    <property type="entry name" value="Acyl-CoA dehydrogenase C-terminal domain-like"/>
    <property type="match status" value="1"/>
</dbReference>
<dbReference type="Gene3D" id="1.10.540.10">
    <property type="entry name" value="Acyl-CoA dehydrogenase/oxidase, N-terminal domain"/>
    <property type="match status" value="1"/>
</dbReference>
<keyword evidence="4" id="KW-0274">FAD</keyword>
<dbReference type="EMBL" id="JBHUIG010000008">
    <property type="protein sequence ID" value="MFD2319078.1"/>
    <property type="molecule type" value="Genomic_DNA"/>
</dbReference>
<gene>
    <name evidence="8" type="ORF">ACFSPV_10195</name>
</gene>
<dbReference type="InterPro" id="IPR009075">
    <property type="entry name" value="AcylCo_DH/oxidase_C"/>
</dbReference>
<dbReference type="InterPro" id="IPR037069">
    <property type="entry name" value="AcylCoA_DH/ox_N_sf"/>
</dbReference>
<keyword evidence="9" id="KW-1185">Reference proteome</keyword>
<evidence type="ECO:0000256" key="1">
    <source>
        <dbReference type="ARBA" id="ARBA00001974"/>
    </source>
</evidence>
<evidence type="ECO:0000313" key="8">
    <source>
        <dbReference type="EMBL" id="MFD2319078.1"/>
    </source>
</evidence>
<dbReference type="Gene3D" id="1.20.140.10">
    <property type="entry name" value="Butyryl-CoA Dehydrogenase, subunit A, domain 3"/>
    <property type="match status" value="1"/>
</dbReference>
<dbReference type="InterPro" id="IPR009100">
    <property type="entry name" value="AcylCoA_DH/oxidase_NM_dom_sf"/>
</dbReference>
<evidence type="ECO:0000259" key="7">
    <source>
        <dbReference type="Pfam" id="PF02771"/>
    </source>
</evidence>
<protein>
    <submittedName>
        <fullName evidence="8">Acyl-CoA dehydrogenase family protein</fullName>
    </submittedName>
</protein>
<keyword evidence="5" id="KW-0560">Oxidoreductase</keyword>
<dbReference type="PANTHER" id="PTHR43884">
    <property type="entry name" value="ACYL-COA DEHYDROGENASE"/>
    <property type="match status" value="1"/>
</dbReference>
<comment type="cofactor">
    <cofactor evidence="1">
        <name>FAD</name>
        <dbReference type="ChEBI" id="CHEBI:57692"/>
    </cofactor>
</comment>
<feature type="domain" description="Acyl-CoA dehydrogenase/oxidase N-terminal" evidence="7">
    <location>
        <begin position="2"/>
        <end position="76"/>
    </location>
</feature>
<proteinExistence type="inferred from homology"/>
<dbReference type="Proteomes" id="UP001597287">
    <property type="component" value="Unassembled WGS sequence"/>
</dbReference>
<evidence type="ECO:0000313" key="9">
    <source>
        <dbReference type="Proteomes" id="UP001597287"/>
    </source>
</evidence>
<evidence type="ECO:0000256" key="5">
    <source>
        <dbReference type="ARBA" id="ARBA00023002"/>
    </source>
</evidence>
<dbReference type="InterPro" id="IPR036250">
    <property type="entry name" value="AcylCo_DH-like_C"/>
</dbReference>
<dbReference type="PANTHER" id="PTHR43884:SF20">
    <property type="entry name" value="ACYL-COA DEHYDROGENASE FADE28"/>
    <property type="match status" value="1"/>
</dbReference>
<dbReference type="InterPro" id="IPR013786">
    <property type="entry name" value="AcylCoA_DH/ox_N"/>
</dbReference>
<evidence type="ECO:0000256" key="3">
    <source>
        <dbReference type="ARBA" id="ARBA00022630"/>
    </source>
</evidence>
<accession>A0ABW5EN58</accession>
<evidence type="ECO:0000256" key="2">
    <source>
        <dbReference type="ARBA" id="ARBA00009347"/>
    </source>
</evidence>
<dbReference type="Pfam" id="PF02771">
    <property type="entry name" value="Acyl-CoA_dh_N"/>
    <property type="match status" value="1"/>
</dbReference>
<reference evidence="9" key="1">
    <citation type="journal article" date="2019" name="Int. J. Syst. Evol. Microbiol.">
        <title>The Global Catalogue of Microorganisms (GCM) 10K type strain sequencing project: providing services to taxonomists for standard genome sequencing and annotation.</title>
        <authorList>
            <consortium name="The Broad Institute Genomics Platform"/>
            <consortium name="The Broad Institute Genome Sequencing Center for Infectious Disease"/>
            <person name="Wu L."/>
            <person name="Ma J."/>
        </authorList>
    </citation>
    <scope>NUCLEOTIDE SEQUENCE [LARGE SCALE GENOMIC DNA]</scope>
    <source>
        <strain evidence="9">CCUG 62793</strain>
    </source>
</reference>
<dbReference type="SUPFAM" id="SSF56645">
    <property type="entry name" value="Acyl-CoA dehydrogenase NM domain-like"/>
    <property type="match status" value="1"/>
</dbReference>
<dbReference type="Pfam" id="PF00441">
    <property type="entry name" value="Acyl-CoA_dh_1"/>
    <property type="match status" value="1"/>
</dbReference>
<sequence>MEDDLFADAARQLLQGECTPARVRAIEAGGSPRALWQSLEQAGFADALVPEDAGGAGLALAQLFDVWSQAGAHALPVPLGETMLARALLAGAGAERPPGATALAQGLLQPDGSLHCAPVRLGAVTDSVLVQHAQGCSLLPVAQAQSEPAAFCLDVNLRWSADQVRAAPAPDIALPGGLDLRTLQAGLVAAQLAGALMEVFQRTLQYANDRQQFGRPIGKFQAIQHQLAVMSEHVFAARMAARLGCAGQGIFPERLRVAVAKARCSQAALAVAEAAHAIHGAMGFTEEYDLQLLTRRLHAWRQTAGSESYWHGVAGAALVHGHAGSTLDLIRSTTDITADLTA</sequence>
<dbReference type="RefSeq" id="WP_380107782.1">
    <property type="nucleotide sequence ID" value="NZ_JBHSIH010000001.1"/>
</dbReference>
<comment type="caution">
    <text evidence="8">The sequence shown here is derived from an EMBL/GenBank/DDBJ whole genome shotgun (WGS) entry which is preliminary data.</text>
</comment>
<evidence type="ECO:0000259" key="6">
    <source>
        <dbReference type="Pfam" id="PF00441"/>
    </source>
</evidence>
<name>A0ABW5EN58_9BURK</name>
<comment type="similarity">
    <text evidence="2">Belongs to the acyl-CoA dehydrogenase family.</text>
</comment>
<organism evidence="8 9">
    <name type="scientific">Delftia deserti</name>
    <dbReference type="NCBI Taxonomy" id="1651218"/>
    <lineage>
        <taxon>Bacteria</taxon>
        <taxon>Pseudomonadati</taxon>
        <taxon>Pseudomonadota</taxon>
        <taxon>Betaproteobacteria</taxon>
        <taxon>Burkholderiales</taxon>
        <taxon>Comamonadaceae</taxon>
        <taxon>Delftia</taxon>
    </lineage>
</organism>